<keyword evidence="4 5" id="KW-0472">Membrane</keyword>
<protein>
    <recommendedName>
        <fullName evidence="6">Major facilitator superfamily (MFS) profile domain-containing protein</fullName>
    </recommendedName>
</protein>
<dbReference type="Pfam" id="PF07690">
    <property type="entry name" value="MFS_1"/>
    <property type="match status" value="1"/>
</dbReference>
<dbReference type="InterPro" id="IPR020846">
    <property type="entry name" value="MFS_dom"/>
</dbReference>
<evidence type="ECO:0000256" key="3">
    <source>
        <dbReference type="ARBA" id="ARBA00022989"/>
    </source>
</evidence>
<evidence type="ECO:0000256" key="5">
    <source>
        <dbReference type="SAM" id="Phobius"/>
    </source>
</evidence>
<feature type="transmembrane region" description="Helical" evidence="5">
    <location>
        <begin position="173"/>
        <end position="191"/>
    </location>
</feature>
<accession>A0A1M4RYP4</accession>
<dbReference type="STRING" id="1892869.ACGLYG10_1263"/>
<evidence type="ECO:0000313" key="7">
    <source>
        <dbReference type="EMBL" id="SHE25051.1"/>
    </source>
</evidence>
<dbReference type="RefSeq" id="WP_073329106.1">
    <property type="nucleotide sequence ID" value="NZ_FQTT01000009.1"/>
</dbReference>
<feature type="transmembrane region" description="Helical" evidence="5">
    <location>
        <begin position="106"/>
        <end position="128"/>
    </location>
</feature>
<dbReference type="GO" id="GO:0005886">
    <property type="term" value="C:plasma membrane"/>
    <property type="evidence" value="ECO:0007669"/>
    <property type="project" value="UniProtKB-SubCell"/>
</dbReference>
<sequence>MSTATSTRKPPNPWYVGAVSGMASYIDSCAIVSAGTALTIYQSVLGLSDPQVGMAASALTIGIAFGALSGGPLGDRFGRKHVFSFTMLMIVIGAACQVFAPNYTALMAGTILVGLGTGADLPVSLATIAESATDDNRGKIIGLSNLLWTAGIVGATAAGAIVGDWGRLGAQVMYGQVMVVALVTLLLRLPIPESEIWLTARRERESGSGTVRAERVTIGTLLKPPYFKPFIALIFFYALVNIPANTGGQFTTWINHNIIGMDVAFSNQIGLLMMPLGFIWGIWFMRIVDTPKRMTYFYIGAVCYAGAYFIYIIGGFHVWSYIAVSLINGFGGAFAFEGVMKVWTQESFPTLVRATAQGDIVFVARIVAAVAASVTPSLMHLSPRLAYIILASFAIVGYAFAIWGFHGKQRNEFAVERHAEADVAAAEEAGLDFSVSPEPKH</sequence>
<evidence type="ECO:0000313" key="8">
    <source>
        <dbReference type="Proteomes" id="UP000184291"/>
    </source>
</evidence>
<feature type="transmembrane region" description="Helical" evidence="5">
    <location>
        <begin position="264"/>
        <end position="284"/>
    </location>
</feature>
<comment type="subcellular location">
    <subcellularLocation>
        <location evidence="1">Cell membrane</location>
        <topology evidence="1">Multi-pass membrane protein</topology>
    </subcellularLocation>
</comment>
<feature type="transmembrane region" description="Helical" evidence="5">
    <location>
        <begin position="360"/>
        <end position="379"/>
    </location>
</feature>
<name>A0A1M4RYP4_9ACTO</name>
<keyword evidence="2 5" id="KW-0812">Transmembrane</keyword>
<evidence type="ECO:0000256" key="1">
    <source>
        <dbReference type="ARBA" id="ARBA00004651"/>
    </source>
</evidence>
<gene>
    <name evidence="7" type="ORF">ACGLYG10_1263</name>
</gene>
<feature type="transmembrane region" description="Helical" evidence="5">
    <location>
        <begin position="296"/>
        <end position="313"/>
    </location>
</feature>
<keyword evidence="8" id="KW-1185">Reference proteome</keyword>
<dbReference type="EMBL" id="FQTT01000009">
    <property type="protein sequence ID" value="SHE25051.1"/>
    <property type="molecule type" value="Genomic_DNA"/>
</dbReference>
<feature type="transmembrane region" description="Helical" evidence="5">
    <location>
        <begin position="319"/>
        <end position="339"/>
    </location>
</feature>
<feature type="transmembrane region" description="Helical" evidence="5">
    <location>
        <begin position="82"/>
        <end position="100"/>
    </location>
</feature>
<dbReference type="InterPro" id="IPR011701">
    <property type="entry name" value="MFS"/>
</dbReference>
<dbReference type="PROSITE" id="PS50850">
    <property type="entry name" value="MFS"/>
    <property type="match status" value="1"/>
</dbReference>
<feature type="transmembrane region" description="Helical" evidence="5">
    <location>
        <begin position="52"/>
        <end position="70"/>
    </location>
</feature>
<evidence type="ECO:0000259" key="6">
    <source>
        <dbReference type="PROSITE" id="PS50850"/>
    </source>
</evidence>
<dbReference type="AlphaFoldDB" id="A0A1M4RYP4"/>
<proteinExistence type="predicted"/>
<feature type="transmembrane region" description="Helical" evidence="5">
    <location>
        <begin position="12"/>
        <end position="40"/>
    </location>
</feature>
<dbReference type="PANTHER" id="PTHR23508">
    <property type="entry name" value="CARBOXYLIC ACID TRANSPORTER PROTEIN HOMOLOG"/>
    <property type="match status" value="1"/>
</dbReference>
<feature type="transmembrane region" description="Helical" evidence="5">
    <location>
        <begin position="226"/>
        <end position="244"/>
    </location>
</feature>
<dbReference type="PANTHER" id="PTHR23508:SF10">
    <property type="entry name" value="CARBOXYLIC ACID TRANSPORTER PROTEIN HOMOLOG"/>
    <property type="match status" value="1"/>
</dbReference>
<dbReference type="InterPro" id="IPR036259">
    <property type="entry name" value="MFS_trans_sf"/>
</dbReference>
<organism evidence="7 8">
    <name type="scientific">Actinomyces glycerinitolerans</name>
    <dbReference type="NCBI Taxonomy" id="1892869"/>
    <lineage>
        <taxon>Bacteria</taxon>
        <taxon>Bacillati</taxon>
        <taxon>Actinomycetota</taxon>
        <taxon>Actinomycetes</taxon>
        <taxon>Actinomycetales</taxon>
        <taxon>Actinomycetaceae</taxon>
        <taxon>Actinomyces</taxon>
    </lineage>
</organism>
<dbReference type="SUPFAM" id="SSF103473">
    <property type="entry name" value="MFS general substrate transporter"/>
    <property type="match status" value="1"/>
</dbReference>
<feature type="transmembrane region" description="Helical" evidence="5">
    <location>
        <begin position="140"/>
        <end position="161"/>
    </location>
</feature>
<feature type="transmembrane region" description="Helical" evidence="5">
    <location>
        <begin position="385"/>
        <end position="405"/>
    </location>
</feature>
<dbReference type="Proteomes" id="UP000184291">
    <property type="component" value="Unassembled WGS sequence"/>
</dbReference>
<feature type="domain" description="Major facilitator superfamily (MFS) profile" evidence="6">
    <location>
        <begin position="13"/>
        <end position="409"/>
    </location>
</feature>
<dbReference type="OrthoDB" id="3252866at2"/>
<evidence type="ECO:0000256" key="2">
    <source>
        <dbReference type="ARBA" id="ARBA00022692"/>
    </source>
</evidence>
<keyword evidence="3 5" id="KW-1133">Transmembrane helix</keyword>
<evidence type="ECO:0000256" key="4">
    <source>
        <dbReference type="ARBA" id="ARBA00023136"/>
    </source>
</evidence>
<reference evidence="8" key="1">
    <citation type="submission" date="2016-09" db="EMBL/GenBank/DDBJ databases">
        <authorList>
            <person name="Strepis N."/>
        </authorList>
    </citation>
    <scope>NUCLEOTIDE SEQUENCE [LARGE SCALE GENOMIC DNA]</scope>
</reference>
<dbReference type="Gene3D" id="1.20.1250.20">
    <property type="entry name" value="MFS general substrate transporter like domains"/>
    <property type="match status" value="1"/>
</dbReference>
<dbReference type="GO" id="GO:0046943">
    <property type="term" value="F:carboxylic acid transmembrane transporter activity"/>
    <property type="evidence" value="ECO:0007669"/>
    <property type="project" value="TreeGrafter"/>
</dbReference>